<organism evidence="1 3">
    <name type="scientific">Halogeometricum borinquense (strain ATCC 700274 / DSM 11551 / JCM 10706 / KCTC 4070 / PR3)</name>
    <dbReference type="NCBI Taxonomy" id="469382"/>
    <lineage>
        <taxon>Archaea</taxon>
        <taxon>Methanobacteriati</taxon>
        <taxon>Methanobacteriota</taxon>
        <taxon>Stenosarchaea group</taxon>
        <taxon>Halobacteria</taxon>
        <taxon>Halobacteriales</taxon>
        <taxon>Haloferacaceae</taxon>
        <taxon>Halogeometricum</taxon>
    </lineage>
</organism>
<reference evidence="2 4" key="2">
    <citation type="journal article" date="2014" name="PLoS Genet.">
        <title>Phylogenetically driven sequencing of extremely halophilic archaea reveals strategies for static and dynamic osmo-response.</title>
        <authorList>
            <person name="Becker E.A."/>
            <person name="Seitzer P.M."/>
            <person name="Tritt A."/>
            <person name="Larsen D."/>
            <person name="Krusor M."/>
            <person name="Yao A.I."/>
            <person name="Wu D."/>
            <person name="Madern D."/>
            <person name="Eisen J.A."/>
            <person name="Darling A.E."/>
            <person name="Facciotti M.T."/>
        </authorList>
    </citation>
    <scope>NUCLEOTIDE SEQUENCE [LARGE SCALE GENOMIC DNA]</scope>
    <source>
        <strain evidence="2 4">DSM 11551</strain>
    </source>
</reference>
<dbReference type="Proteomes" id="UP000011585">
    <property type="component" value="Unassembled WGS sequence"/>
</dbReference>
<evidence type="ECO:0000313" key="2">
    <source>
        <dbReference type="EMBL" id="ELY26805.1"/>
    </source>
</evidence>
<reference evidence="1 3" key="1">
    <citation type="journal article" date="2009" name="Stand. Genomic Sci.">
        <title>Complete genome sequence of Halogeometricum borinquense type strain (PR3).</title>
        <authorList>
            <person name="Malfatti S."/>
            <person name="Tindall B.J."/>
            <person name="Schneider S."/>
            <person name="Fahnrich R."/>
            <person name="Lapidus A."/>
            <person name="Labuttii K."/>
            <person name="Copeland A."/>
            <person name="Glavina Del Rio T."/>
            <person name="Nolan M."/>
            <person name="Chen F."/>
            <person name="Lucas S."/>
            <person name="Tice H."/>
            <person name="Cheng J.F."/>
            <person name="Bruce D."/>
            <person name="Goodwin L."/>
            <person name="Pitluck S."/>
            <person name="Anderson I."/>
            <person name="Pati A."/>
            <person name="Ivanova N."/>
            <person name="Mavromatis K."/>
            <person name="Chen A."/>
            <person name="Palaniappan K."/>
            <person name="D'haeseleer P."/>
            <person name="Goker M."/>
            <person name="Bristow J."/>
            <person name="Eisen J.A."/>
            <person name="Markowitz V."/>
            <person name="Hugenholtz P."/>
            <person name="Kyrpides N.C."/>
            <person name="Klenk H.P."/>
            <person name="Chain P."/>
        </authorList>
    </citation>
    <scope>NUCLEOTIDE SEQUENCE [LARGE SCALE GENOMIC DNA]</scope>
    <source>
        <strain evidence="3">ATCC 700274 / DSM 11551 / JCM 10706 / KCTC 4070 / PR3</strain>
        <strain evidence="1">PR 3</strain>
    </source>
</reference>
<dbReference type="Proteomes" id="UP000006663">
    <property type="component" value="Chromosome"/>
</dbReference>
<dbReference type="AlphaFoldDB" id="E4NSR5"/>
<evidence type="ECO:0000313" key="3">
    <source>
        <dbReference type="Proteomes" id="UP000006663"/>
    </source>
</evidence>
<evidence type="ECO:0000313" key="4">
    <source>
        <dbReference type="Proteomes" id="UP000011585"/>
    </source>
</evidence>
<dbReference type="KEGG" id="hbo:Hbor_01920"/>
<gene>
    <name evidence="1" type="ordered locus">Hbor_01920</name>
    <name evidence="2" type="ORF">C499_11381</name>
</gene>
<accession>E4NSR5</accession>
<protein>
    <submittedName>
        <fullName evidence="1">Uncharacterized protein</fullName>
    </submittedName>
</protein>
<dbReference type="EMBL" id="AOHT01000037">
    <property type="protein sequence ID" value="ELY26805.1"/>
    <property type="molecule type" value="Genomic_DNA"/>
</dbReference>
<evidence type="ECO:0000313" key="1">
    <source>
        <dbReference type="EMBL" id="ADQ65803.1"/>
    </source>
</evidence>
<keyword evidence="3" id="KW-1185">Reference proteome</keyword>
<proteinExistence type="predicted"/>
<dbReference type="HOGENOM" id="CLU_3322822_0_0_2"/>
<dbReference type="STRING" id="469382.Hbor_01920"/>
<sequence>MASHRRTISETDFDVGRVLEREIVRLAVNKQLSLLAWY</sequence>
<dbReference type="EMBL" id="CP001690">
    <property type="protein sequence ID" value="ADQ65803.1"/>
    <property type="molecule type" value="Genomic_DNA"/>
</dbReference>
<name>E4NSR5_HALBP</name>